<evidence type="ECO:0000259" key="5">
    <source>
        <dbReference type="Pfam" id="PF17837"/>
    </source>
</evidence>
<dbReference type="GO" id="GO:0005886">
    <property type="term" value="C:plasma membrane"/>
    <property type="evidence" value="ECO:0007669"/>
    <property type="project" value="TreeGrafter"/>
</dbReference>
<dbReference type="PANTHER" id="PTHR38096:SF1">
    <property type="entry name" value="ENTEROBACTIN SYNTHASE COMPONENT D"/>
    <property type="match status" value="1"/>
</dbReference>
<dbReference type="PANTHER" id="PTHR38096">
    <property type="entry name" value="ENTEROBACTIN SYNTHASE COMPONENT D"/>
    <property type="match status" value="1"/>
</dbReference>
<evidence type="ECO:0000256" key="1">
    <source>
        <dbReference type="ARBA" id="ARBA00022679"/>
    </source>
</evidence>
<feature type="domain" description="4'-phosphopantetheinyl transferase N-terminal" evidence="5">
    <location>
        <begin position="28"/>
        <end position="94"/>
    </location>
</feature>
<dbReference type="SUPFAM" id="SSF56214">
    <property type="entry name" value="4'-phosphopantetheinyl transferase"/>
    <property type="match status" value="1"/>
</dbReference>
<feature type="domain" description="4'-phosphopantetheinyl transferase" evidence="4">
    <location>
        <begin position="101"/>
        <end position="186"/>
    </location>
</feature>
<keyword evidence="1 6" id="KW-0808">Transferase</keyword>
<feature type="binding site" evidence="2">
    <location>
        <position position="150"/>
    </location>
    <ligand>
        <name>CoA</name>
        <dbReference type="ChEBI" id="CHEBI:57287"/>
    </ligand>
</feature>
<dbReference type="Pfam" id="PF01648">
    <property type="entry name" value="ACPS"/>
    <property type="match status" value="1"/>
</dbReference>
<keyword evidence="3" id="KW-0460">Magnesium</keyword>
<evidence type="ECO:0000313" key="7">
    <source>
        <dbReference type="Proteomes" id="UP000182486"/>
    </source>
</evidence>
<dbReference type="InterPro" id="IPR003542">
    <property type="entry name" value="Enbac_synth_compD-like"/>
</dbReference>
<accession>A0A1K0FH39</accession>
<dbReference type="EMBL" id="MEIA01000235">
    <property type="protein sequence ID" value="OJF12159.1"/>
    <property type="molecule type" value="Genomic_DNA"/>
</dbReference>
<keyword evidence="3" id="KW-0479">Metal-binding</keyword>
<organism evidence="6 7">
    <name type="scientific">Couchioplanes caeruleus subsp. caeruleus</name>
    <dbReference type="NCBI Taxonomy" id="56427"/>
    <lineage>
        <taxon>Bacteria</taxon>
        <taxon>Bacillati</taxon>
        <taxon>Actinomycetota</taxon>
        <taxon>Actinomycetes</taxon>
        <taxon>Micromonosporales</taxon>
        <taxon>Micromonosporaceae</taxon>
        <taxon>Couchioplanes</taxon>
    </lineage>
</organism>
<name>A0A1K0FH39_9ACTN</name>
<protein>
    <submittedName>
        <fullName evidence="6">4'-phosphopantetheinyl transferase</fullName>
    </submittedName>
</protein>
<reference evidence="6 7" key="1">
    <citation type="submission" date="2016-09" db="EMBL/GenBank/DDBJ databases">
        <title>Couchioplanes caeruleus draft genome sequence.</title>
        <authorList>
            <person name="Sheehan J."/>
            <person name="Caffrey P."/>
        </authorList>
    </citation>
    <scope>NUCLEOTIDE SEQUENCE [LARGE SCALE GENOMIC DNA]</scope>
    <source>
        <strain evidence="6 7">DSM 43634</strain>
    </source>
</reference>
<feature type="binding site" evidence="2">
    <location>
        <position position="164"/>
    </location>
    <ligand>
        <name>CoA</name>
        <dbReference type="ChEBI" id="CHEBI:57287"/>
    </ligand>
</feature>
<dbReference type="PRINTS" id="PR01399">
    <property type="entry name" value="ENTSNTHTASED"/>
</dbReference>
<comment type="caution">
    <text evidence="6">The sequence shown here is derived from an EMBL/GenBank/DDBJ whole genome shotgun (WGS) entry which is preliminary data.</text>
</comment>
<feature type="binding site" evidence="2">
    <location>
        <position position="39"/>
    </location>
    <ligand>
        <name>CoA</name>
        <dbReference type="ChEBI" id="CHEBI:57287"/>
    </ligand>
</feature>
<feature type="binding site" evidence="3">
    <location>
        <position position="106"/>
    </location>
    <ligand>
        <name>Mg(2+)</name>
        <dbReference type="ChEBI" id="CHEBI:18420"/>
    </ligand>
</feature>
<sequence>MIERILPAPVRSAYALDDLGDATLYPGEAELVAAAVPKRRDEFTTVRHCARTALADLGVPPGPILRGERGAPIWPRGIVGSLTHCAGYRAAAVARDTDVRGIGVDAEVHGPLPDGVLDLVSLPEERDHLAALSTKHPQTRWERVLFSAKESVYKVWFPRTGEWLGFKEASLTFAPDTGEFTARLLRPGPFDTLAGRYLVAEGIVLTAIVLKRPAQT</sequence>
<dbReference type="InterPro" id="IPR008278">
    <property type="entry name" value="4-PPantetheinyl_Trfase_dom"/>
</dbReference>
<dbReference type="Gene3D" id="3.90.470.20">
    <property type="entry name" value="4'-phosphopantetheinyl transferase domain"/>
    <property type="match status" value="1"/>
</dbReference>
<dbReference type="GO" id="GO:0009239">
    <property type="term" value="P:enterobactin biosynthetic process"/>
    <property type="evidence" value="ECO:0007669"/>
    <property type="project" value="InterPro"/>
</dbReference>
<dbReference type="InterPro" id="IPR041354">
    <property type="entry name" value="4PPT_N"/>
</dbReference>
<dbReference type="Proteomes" id="UP000182486">
    <property type="component" value="Unassembled WGS sequence"/>
</dbReference>
<feature type="binding site" evidence="2">
    <location>
        <begin position="83"/>
        <end position="84"/>
    </location>
    <ligand>
        <name>CoA</name>
        <dbReference type="ChEBI" id="CHEBI:57287"/>
    </ligand>
</feature>
<feature type="binding site" evidence="3">
    <location>
        <position position="105"/>
    </location>
    <ligand>
        <name>Mg(2+)</name>
        <dbReference type="ChEBI" id="CHEBI:18420"/>
    </ligand>
</feature>
<dbReference type="Pfam" id="PF17837">
    <property type="entry name" value="4PPT_N"/>
    <property type="match status" value="1"/>
</dbReference>
<feature type="binding site" evidence="3">
    <location>
        <position position="107"/>
    </location>
    <ligand>
        <name>Mg(2+)</name>
        <dbReference type="ChEBI" id="CHEBI:18420"/>
    </ligand>
</feature>
<dbReference type="InterPro" id="IPR037143">
    <property type="entry name" value="4-PPantetheinyl_Trfase_dom_sf"/>
</dbReference>
<feature type="binding site" evidence="2">
    <location>
        <position position="47"/>
    </location>
    <ligand>
        <name>CoA</name>
        <dbReference type="ChEBI" id="CHEBI:57287"/>
    </ligand>
</feature>
<comment type="cofactor">
    <cofactor evidence="3">
        <name>Mg(2+)</name>
        <dbReference type="ChEBI" id="CHEBI:18420"/>
    </cofactor>
</comment>
<feature type="binding site" evidence="2">
    <location>
        <position position="105"/>
    </location>
    <ligand>
        <name>CoA</name>
        <dbReference type="ChEBI" id="CHEBI:57287"/>
    </ligand>
</feature>
<evidence type="ECO:0000313" key="6">
    <source>
        <dbReference type="EMBL" id="OJF12159.1"/>
    </source>
</evidence>
<dbReference type="AlphaFoldDB" id="A0A1K0FH39"/>
<dbReference type="RefSeq" id="WP_071807265.1">
    <property type="nucleotide sequence ID" value="NZ_MEIA01000235.1"/>
</dbReference>
<evidence type="ECO:0000256" key="2">
    <source>
        <dbReference type="PIRSR" id="PIRSR603542-1"/>
    </source>
</evidence>
<feature type="binding site" evidence="2">
    <location>
        <position position="154"/>
    </location>
    <ligand>
        <name>CoA</name>
        <dbReference type="ChEBI" id="CHEBI:57287"/>
    </ligand>
</feature>
<keyword evidence="7" id="KW-1185">Reference proteome</keyword>
<evidence type="ECO:0000259" key="4">
    <source>
        <dbReference type="Pfam" id="PF01648"/>
    </source>
</evidence>
<dbReference type="GO" id="GO:0009366">
    <property type="term" value="C:enterobactin synthetase complex"/>
    <property type="evidence" value="ECO:0007669"/>
    <property type="project" value="InterPro"/>
</dbReference>
<evidence type="ECO:0000256" key="3">
    <source>
        <dbReference type="PIRSR" id="PIRSR603542-2"/>
    </source>
</evidence>
<dbReference type="GO" id="GO:0008897">
    <property type="term" value="F:holo-[acyl-carrier-protein] synthase activity"/>
    <property type="evidence" value="ECO:0007669"/>
    <property type="project" value="InterPro"/>
</dbReference>
<gene>
    <name evidence="6" type="ORF">BG844_22145</name>
</gene>
<dbReference type="GO" id="GO:0000287">
    <property type="term" value="F:magnesium ion binding"/>
    <property type="evidence" value="ECO:0007669"/>
    <property type="project" value="InterPro"/>
</dbReference>
<proteinExistence type="predicted"/>